<dbReference type="CDD" id="cd00333">
    <property type="entry name" value="MIP"/>
    <property type="match status" value="1"/>
</dbReference>
<protein>
    <recommendedName>
        <fullName evidence="13">Aquaporin</fullName>
    </recommendedName>
</protein>
<name>A0A9W9K8T2_9EURO</name>
<proteinExistence type="inferred from homology"/>
<dbReference type="EMBL" id="JAPQKH010000005">
    <property type="protein sequence ID" value="KAJ5097409.1"/>
    <property type="molecule type" value="Genomic_DNA"/>
</dbReference>
<keyword evidence="5" id="KW-0677">Repeat</keyword>
<dbReference type="PROSITE" id="PS00221">
    <property type="entry name" value="MIP"/>
    <property type="match status" value="1"/>
</dbReference>
<feature type="transmembrane region" description="Helical" evidence="10">
    <location>
        <begin position="184"/>
        <end position="204"/>
    </location>
</feature>
<evidence type="ECO:0000256" key="5">
    <source>
        <dbReference type="ARBA" id="ARBA00022737"/>
    </source>
</evidence>
<dbReference type="GO" id="GO:0005886">
    <property type="term" value="C:plasma membrane"/>
    <property type="evidence" value="ECO:0007669"/>
    <property type="project" value="TreeGrafter"/>
</dbReference>
<feature type="compositionally biased region" description="Basic and acidic residues" evidence="9">
    <location>
        <begin position="99"/>
        <end position="109"/>
    </location>
</feature>
<dbReference type="InterPro" id="IPR000425">
    <property type="entry name" value="MIP"/>
</dbReference>
<dbReference type="GO" id="GO:0015254">
    <property type="term" value="F:glycerol channel activity"/>
    <property type="evidence" value="ECO:0007669"/>
    <property type="project" value="TreeGrafter"/>
</dbReference>
<feature type="transmembrane region" description="Helical" evidence="10">
    <location>
        <begin position="314"/>
        <end position="332"/>
    </location>
</feature>
<reference evidence="11" key="1">
    <citation type="submission" date="2022-11" db="EMBL/GenBank/DDBJ databases">
        <authorList>
            <person name="Petersen C."/>
        </authorList>
    </citation>
    <scope>NUCLEOTIDE SEQUENCE</scope>
    <source>
        <strain evidence="11">IBT 30069</strain>
    </source>
</reference>
<feature type="transmembrane region" description="Helical" evidence="10">
    <location>
        <begin position="225"/>
        <end position="247"/>
    </location>
</feature>
<evidence type="ECO:0000313" key="11">
    <source>
        <dbReference type="EMBL" id="KAJ5097409.1"/>
    </source>
</evidence>
<accession>A0A9W9K8T2</accession>
<feature type="transmembrane region" description="Helical" evidence="10">
    <location>
        <begin position="282"/>
        <end position="302"/>
    </location>
</feature>
<evidence type="ECO:0000313" key="12">
    <source>
        <dbReference type="Proteomes" id="UP001149165"/>
    </source>
</evidence>
<keyword evidence="4 8" id="KW-0812">Transmembrane</keyword>
<dbReference type="InterPro" id="IPR023271">
    <property type="entry name" value="Aquaporin-like"/>
</dbReference>
<dbReference type="InterPro" id="IPR022357">
    <property type="entry name" value="MIP_CS"/>
</dbReference>
<keyword evidence="6 10" id="KW-1133">Transmembrane helix</keyword>
<feature type="compositionally biased region" description="Polar residues" evidence="9">
    <location>
        <begin position="28"/>
        <end position="56"/>
    </location>
</feature>
<reference evidence="11" key="2">
    <citation type="journal article" date="2023" name="IMA Fungus">
        <title>Comparative genomic study of the Penicillium genus elucidates a diverse pangenome and 15 lateral gene transfer events.</title>
        <authorList>
            <person name="Petersen C."/>
            <person name="Sorensen T."/>
            <person name="Nielsen M.R."/>
            <person name="Sondergaard T.E."/>
            <person name="Sorensen J.L."/>
            <person name="Fitzpatrick D.A."/>
            <person name="Frisvad J.C."/>
            <person name="Nielsen K.L."/>
        </authorList>
    </citation>
    <scope>NUCLEOTIDE SEQUENCE</scope>
    <source>
        <strain evidence="11">IBT 30069</strain>
    </source>
</reference>
<dbReference type="OrthoDB" id="3222at2759"/>
<dbReference type="Proteomes" id="UP001149165">
    <property type="component" value="Unassembled WGS sequence"/>
</dbReference>
<gene>
    <name evidence="11" type="ORF">N7456_008130</name>
</gene>
<evidence type="ECO:0000256" key="4">
    <source>
        <dbReference type="ARBA" id="ARBA00022692"/>
    </source>
</evidence>
<sequence>MASSKERDLDQAATKDMNSDEYEPPEGTQENASRNEGAGNNPTFSLAGPGSNNPASNAYVGHDYRDYNPQYGKENDSPTWSLAQPLPHIVRPGMQHGALPEDRKEDKEAMANGQNLDAPSKQSGKTHDSSADEGFFNTWSKIRHYIREPLAEWLGTTVAMTIGLCATLSHFTSDGQAGSYTSQSVAWGFGFMVAIYITGGISGGHLNPAFSIALSVFRGFPARKCIQYILAQLLGAITAGGISYAIYHDAILELVATSKVPQNATAAAQAMITMPKSFVHPATAFFTEFLGSAILFGAVVALGDDTNAPPGAGMQAFILGILISIVVLSLGYNTGGCFNCARDFGPRLVALMAGWGGNLFRETHAWWVWGPWCADISGALFGALIYDMAIFTGGESPVNYPARRRKRAFHVRAVNLRKKLGLRRKKTKDLESSTTENDR</sequence>
<evidence type="ECO:0000256" key="3">
    <source>
        <dbReference type="ARBA" id="ARBA00022448"/>
    </source>
</evidence>
<evidence type="ECO:0000256" key="7">
    <source>
        <dbReference type="ARBA" id="ARBA00023136"/>
    </source>
</evidence>
<evidence type="ECO:0000256" key="2">
    <source>
        <dbReference type="ARBA" id="ARBA00006175"/>
    </source>
</evidence>
<evidence type="ECO:0000256" key="6">
    <source>
        <dbReference type="ARBA" id="ARBA00022989"/>
    </source>
</evidence>
<dbReference type="GO" id="GO:0015250">
    <property type="term" value="F:water channel activity"/>
    <property type="evidence" value="ECO:0007669"/>
    <property type="project" value="TreeGrafter"/>
</dbReference>
<comment type="subcellular location">
    <subcellularLocation>
        <location evidence="1">Membrane</location>
        <topology evidence="1">Multi-pass membrane protein</topology>
    </subcellularLocation>
</comment>
<evidence type="ECO:0000256" key="1">
    <source>
        <dbReference type="ARBA" id="ARBA00004141"/>
    </source>
</evidence>
<dbReference type="AlphaFoldDB" id="A0A9W9K8T2"/>
<dbReference type="InterPro" id="IPR050363">
    <property type="entry name" value="MIP/Aquaporin"/>
</dbReference>
<feature type="region of interest" description="Disordered" evidence="9">
    <location>
        <begin position="1"/>
        <end position="131"/>
    </location>
</feature>
<feature type="compositionally biased region" description="Polar residues" evidence="9">
    <location>
        <begin position="112"/>
        <end position="123"/>
    </location>
</feature>
<dbReference type="SUPFAM" id="SSF81338">
    <property type="entry name" value="Aquaporin-like"/>
    <property type="match status" value="1"/>
</dbReference>
<dbReference type="Pfam" id="PF00230">
    <property type="entry name" value="MIP"/>
    <property type="match status" value="1"/>
</dbReference>
<organism evidence="11 12">
    <name type="scientific">Penicillium angulare</name>
    <dbReference type="NCBI Taxonomy" id="116970"/>
    <lineage>
        <taxon>Eukaryota</taxon>
        <taxon>Fungi</taxon>
        <taxon>Dikarya</taxon>
        <taxon>Ascomycota</taxon>
        <taxon>Pezizomycotina</taxon>
        <taxon>Eurotiomycetes</taxon>
        <taxon>Eurotiomycetidae</taxon>
        <taxon>Eurotiales</taxon>
        <taxon>Aspergillaceae</taxon>
        <taxon>Penicillium</taxon>
    </lineage>
</organism>
<keyword evidence="12" id="KW-1185">Reference proteome</keyword>
<evidence type="ECO:0000256" key="9">
    <source>
        <dbReference type="SAM" id="MobiDB-lite"/>
    </source>
</evidence>
<comment type="similarity">
    <text evidence="2 8">Belongs to the MIP/aquaporin (TC 1.A.8) family.</text>
</comment>
<dbReference type="Gene3D" id="1.20.1080.10">
    <property type="entry name" value="Glycerol uptake facilitator protein"/>
    <property type="match status" value="1"/>
</dbReference>
<keyword evidence="7 10" id="KW-0472">Membrane</keyword>
<dbReference type="PANTHER" id="PTHR43829">
    <property type="entry name" value="AQUAPORIN OR AQUAGLYCEROPORIN RELATED"/>
    <property type="match status" value="1"/>
</dbReference>
<feature type="transmembrane region" description="Helical" evidence="10">
    <location>
        <begin position="150"/>
        <end position="172"/>
    </location>
</feature>
<evidence type="ECO:0008006" key="13">
    <source>
        <dbReference type="Google" id="ProtNLM"/>
    </source>
</evidence>
<dbReference type="FunFam" id="1.20.1080.10:FF:000022">
    <property type="entry name" value="MIP aquaporin"/>
    <property type="match status" value="1"/>
</dbReference>
<feature type="compositionally biased region" description="Basic and acidic residues" evidence="9">
    <location>
        <begin position="1"/>
        <end position="10"/>
    </location>
</feature>
<evidence type="ECO:0000256" key="8">
    <source>
        <dbReference type="RuleBase" id="RU000477"/>
    </source>
</evidence>
<dbReference type="PANTHER" id="PTHR43829:SF24">
    <property type="entry name" value="MIP AQUAPORIN (EUROFUNG)"/>
    <property type="match status" value="1"/>
</dbReference>
<keyword evidence="3 8" id="KW-0813">Transport</keyword>
<comment type="caution">
    <text evidence="11">The sequence shown here is derived from an EMBL/GenBank/DDBJ whole genome shotgun (WGS) entry which is preliminary data.</text>
</comment>
<evidence type="ECO:0000256" key="10">
    <source>
        <dbReference type="SAM" id="Phobius"/>
    </source>
</evidence>
<dbReference type="PRINTS" id="PR00783">
    <property type="entry name" value="MINTRINSICP"/>
</dbReference>